<dbReference type="InterPro" id="IPR020583">
    <property type="entry name" value="Inositol_monoP_metal-BS"/>
</dbReference>
<dbReference type="CDD" id="cd01637">
    <property type="entry name" value="IMPase_like"/>
    <property type="match status" value="1"/>
</dbReference>
<dbReference type="InterPro" id="IPR000760">
    <property type="entry name" value="Inositol_monophosphatase-like"/>
</dbReference>
<keyword evidence="6 7" id="KW-0460">Magnesium</keyword>
<evidence type="ECO:0000313" key="8">
    <source>
        <dbReference type="EMBL" id="PLT27588.1"/>
    </source>
</evidence>
<dbReference type="GO" id="GO:0046872">
    <property type="term" value="F:metal ion binding"/>
    <property type="evidence" value="ECO:0007669"/>
    <property type="project" value="UniProtKB-KW"/>
</dbReference>
<dbReference type="GO" id="GO:0007165">
    <property type="term" value="P:signal transduction"/>
    <property type="evidence" value="ECO:0007669"/>
    <property type="project" value="TreeGrafter"/>
</dbReference>
<feature type="binding site" evidence="7">
    <location>
        <position position="87"/>
    </location>
    <ligand>
        <name>Mg(2+)</name>
        <dbReference type="ChEBI" id="CHEBI:18420"/>
        <label>1</label>
        <note>catalytic</note>
    </ligand>
</feature>
<dbReference type="Gene3D" id="3.30.540.10">
    <property type="entry name" value="Fructose-1,6-Bisphosphatase, subunit A, domain 1"/>
    <property type="match status" value="1"/>
</dbReference>
<evidence type="ECO:0000313" key="9">
    <source>
        <dbReference type="Proteomes" id="UP000234748"/>
    </source>
</evidence>
<dbReference type="PANTHER" id="PTHR20854">
    <property type="entry name" value="INOSITOL MONOPHOSPHATASE"/>
    <property type="match status" value="1"/>
</dbReference>
<evidence type="ECO:0000256" key="2">
    <source>
        <dbReference type="ARBA" id="ARBA00001946"/>
    </source>
</evidence>
<keyword evidence="9" id="KW-1185">Reference proteome</keyword>
<evidence type="ECO:0000256" key="7">
    <source>
        <dbReference type="PIRSR" id="PIRSR600760-2"/>
    </source>
</evidence>
<dbReference type="GO" id="GO:0006020">
    <property type="term" value="P:inositol metabolic process"/>
    <property type="evidence" value="ECO:0007669"/>
    <property type="project" value="TreeGrafter"/>
</dbReference>
<reference evidence="8 9" key="1">
    <citation type="submission" date="2017-11" db="EMBL/GenBank/DDBJ databases">
        <title>Comparitive Functional Genomics of Dry Heat Resistant strains isolated from the Viking Spacecraft.</title>
        <authorList>
            <person name="Seuylemezian A."/>
            <person name="Cooper K."/>
            <person name="Vaishampayan P."/>
        </authorList>
    </citation>
    <scope>NUCLEOTIDE SEQUENCE [LARGE SCALE GENOMIC DNA]</scope>
    <source>
        <strain evidence="8 9">V1-29</strain>
    </source>
</reference>
<keyword evidence="5" id="KW-0378">Hydrolase</keyword>
<comment type="cofactor">
    <cofactor evidence="2 7">
        <name>Mg(2+)</name>
        <dbReference type="ChEBI" id="CHEBI:18420"/>
    </cofactor>
</comment>
<dbReference type="SUPFAM" id="SSF56655">
    <property type="entry name" value="Carbohydrate phosphatase"/>
    <property type="match status" value="1"/>
</dbReference>
<sequence>MMNWKEIDTYAKQWIKEAGKRIRDSFDLELTVETKSNANDLVTNMDRATEAFFYEKIGERFPDHRILGEEGVGAEITDLKGIVWIIDPIDGTINFVHQQRNFAISVGIFEEGVGKIGLIYDVVHDELYHCFKGEGAYMNEVKLPSLKQVPVNETILAINASWIHSNKLVPKERLIKLVSDVRGTRSTGSAALELAYVAAGRYDAYVTLRLSPWDYAAGILLVEEVGGEVTDVFGEKIDFLKKSSIFASKPGLHQEMINTYFSKE</sequence>
<feature type="binding site" evidence="7">
    <location>
        <position position="214"/>
    </location>
    <ligand>
        <name>Mg(2+)</name>
        <dbReference type="ChEBI" id="CHEBI:18420"/>
        <label>1</label>
        <note>catalytic</note>
    </ligand>
</feature>
<dbReference type="PROSITE" id="PS00629">
    <property type="entry name" value="IMP_1"/>
    <property type="match status" value="1"/>
</dbReference>
<protein>
    <recommendedName>
        <fullName evidence="3">inositol-phosphate phosphatase</fullName>
        <ecNumber evidence="3">3.1.3.25</ecNumber>
    </recommendedName>
</protein>
<evidence type="ECO:0000256" key="4">
    <source>
        <dbReference type="ARBA" id="ARBA00022723"/>
    </source>
</evidence>
<evidence type="ECO:0000256" key="5">
    <source>
        <dbReference type="ARBA" id="ARBA00022801"/>
    </source>
</evidence>
<accession>A0A2N5LZQ7</accession>
<evidence type="ECO:0000256" key="1">
    <source>
        <dbReference type="ARBA" id="ARBA00001033"/>
    </source>
</evidence>
<gene>
    <name evidence="8" type="ORF">CUU66_23100</name>
</gene>
<dbReference type="Pfam" id="PF00459">
    <property type="entry name" value="Inositol_P"/>
    <property type="match status" value="1"/>
</dbReference>
<comment type="catalytic activity">
    <reaction evidence="1">
        <text>a myo-inositol phosphate + H2O = myo-inositol + phosphate</text>
        <dbReference type="Rhea" id="RHEA:24056"/>
        <dbReference type="ChEBI" id="CHEBI:15377"/>
        <dbReference type="ChEBI" id="CHEBI:17268"/>
        <dbReference type="ChEBI" id="CHEBI:43474"/>
        <dbReference type="ChEBI" id="CHEBI:84139"/>
        <dbReference type="EC" id="3.1.3.25"/>
    </reaction>
</comment>
<dbReference type="Proteomes" id="UP000234748">
    <property type="component" value="Unassembled WGS sequence"/>
</dbReference>
<dbReference type="AlphaFoldDB" id="A0A2N5LZQ7"/>
<feature type="binding site" evidence="7">
    <location>
        <position position="90"/>
    </location>
    <ligand>
        <name>Mg(2+)</name>
        <dbReference type="ChEBI" id="CHEBI:18420"/>
        <label>2</label>
    </ligand>
</feature>
<feature type="binding site" evidence="7">
    <location>
        <position position="69"/>
    </location>
    <ligand>
        <name>Mg(2+)</name>
        <dbReference type="ChEBI" id="CHEBI:18420"/>
        <label>1</label>
        <note>catalytic</note>
    </ligand>
</feature>
<dbReference type="FunFam" id="3.30.540.10:FF:000003">
    <property type="entry name" value="Inositol-1-monophosphatase"/>
    <property type="match status" value="1"/>
</dbReference>
<evidence type="ECO:0000256" key="3">
    <source>
        <dbReference type="ARBA" id="ARBA00013106"/>
    </source>
</evidence>
<organism evidence="8 9">
    <name type="scientific">Peribacillus deserti</name>
    <dbReference type="NCBI Taxonomy" id="673318"/>
    <lineage>
        <taxon>Bacteria</taxon>
        <taxon>Bacillati</taxon>
        <taxon>Bacillota</taxon>
        <taxon>Bacilli</taxon>
        <taxon>Bacillales</taxon>
        <taxon>Bacillaceae</taxon>
        <taxon>Peribacillus</taxon>
    </lineage>
</organism>
<comment type="caution">
    <text evidence="8">The sequence shown here is derived from an EMBL/GenBank/DDBJ whole genome shotgun (WGS) entry which is preliminary data.</text>
</comment>
<name>A0A2N5LZQ7_9BACI</name>
<dbReference type="PRINTS" id="PR00377">
    <property type="entry name" value="IMPHPHTASES"/>
</dbReference>
<proteinExistence type="predicted"/>
<dbReference type="GO" id="GO:0046854">
    <property type="term" value="P:phosphatidylinositol phosphate biosynthetic process"/>
    <property type="evidence" value="ECO:0007669"/>
    <property type="project" value="InterPro"/>
</dbReference>
<dbReference type="EC" id="3.1.3.25" evidence="3"/>
<dbReference type="PANTHER" id="PTHR20854:SF4">
    <property type="entry name" value="INOSITOL-1-MONOPHOSPHATASE-RELATED"/>
    <property type="match status" value="1"/>
</dbReference>
<dbReference type="OrthoDB" id="9772456at2"/>
<dbReference type="RefSeq" id="WP_101645771.1">
    <property type="nucleotide sequence ID" value="NZ_PGUY01000092.1"/>
</dbReference>
<evidence type="ECO:0000256" key="6">
    <source>
        <dbReference type="ARBA" id="ARBA00022842"/>
    </source>
</evidence>
<dbReference type="EMBL" id="PGUY01000092">
    <property type="protein sequence ID" value="PLT27588.1"/>
    <property type="molecule type" value="Genomic_DNA"/>
</dbReference>
<dbReference type="Gene3D" id="3.40.190.80">
    <property type="match status" value="1"/>
</dbReference>
<dbReference type="InterPro" id="IPR020550">
    <property type="entry name" value="Inositol_monophosphatase_CS"/>
</dbReference>
<keyword evidence="4 7" id="KW-0479">Metal-binding</keyword>
<feature type="binding site" evidence="7">
    <location>
        <position position="89"/>
    </location>
    <ligand>
        <name>Mg(2+)</name>
        <dbReference type="ChEBI" id="CHEBI:18420"/>
        <label>1</label>
        <note>catalytic</note>
    </ligand>
</feature>
<dbReference type="PROSITE" id="PS00630">
    <property type="entry name" value="IMP_2"/>
    <property type="match status" value="1"/>
</dbReference>
<dbReference type="GO" id="GO:0008934">
    <property type="term" value="F:inositol monophosphate 1-phosphatase activity"/>
    <property type="evidence" value="ECO:0007669"/>
    <property type="project" value="TreeGrafter"/>
</dbReference>